<dbReference type="GO" id="GO:0005304">
    <property type="term" value="F:L-valine transmembrane transporter activity"/>
    <property type="evidence" value="ECO:0007669"/>
    <property type="project" value="TreeGrafter"/>
</dbReference>
<protein>
    <submittedName>
        <fullName evidence="11">Branched-chain amino acid ABC transporter permease</fullName>
    </submittedName>
</protein>
<evidence type="ECO:0000256" key="10">
    <source>
        <dbReference type="SAM" id="Phobius"/>
    </source>
</evidence>
<dbReference type="GO" id="GO:1903806">
    <property type="term" value="P:L-isoleucine import across plasma membrane"/>
    <property type="evidence" value="ECO:0007669"/>
    <property type="project" value="TreeGrafter"/>
</dbReference>
<evidence type="ECO:0000256" key="1">
    <source>
        <dbReference type="ARBA" id="ARBA00004651"/>
    </source>
</evidence>
<feature type="transmembrane region" description="Helical" evidence="10">
    <location>
        <begin position="92"/>
        <end position="114"/>
    </location>
</feature>
<evidence type="ECO:0000256" key="7">
    <source>
        <dbReference type="ARBA" id="ARBA00022989"/>
    </source>
</evidence>
<keyword evidence="2" id="KW-0813">Transport</keyword>
<dbReference type="AlphaFoldDB" id="A0AAX1SR45"/>
<dbReference type="GO" id="GO:0015190">
    <property type="term" value="F:L-leucine transmembrane transporter activity"/>
    <property type="evidence" value="ECO:0007669"/>
    <property type="project" value="TreeGrafter"/>
</dbReference>
<reference evidence="12" key="2">
    <citation type="submission" date="2020-02" db="EMBL/GenBank/DDBJ databases">
        <authorList>
            <person name="Littmann E."/>
            <person name="Sorbara M."/>
        </authorList>
    </citation>
    <scope>NUCLEOTIDE SEQUENCE</scope>
    <source>
        <strain evidence="12">MSK.1.17</strain>
    </source>
</reference>
<dbReference type="GeneID" id="97204348"/>
<evidence type="ECO:0000256" key="3">
    <source>
        <dbReference type="ARBA" id="ARBA00022475"/>
    </source>
</evidence>
<feature type="transmembrane region" description="Helical" evidence="10">
    <location>
        <begin position="6"/>
        <end position="26"/>
    </location>
</feature>
<proteinExistence type="inferred from homology"/>
<evidence type="ECO:0000256" key="2">
    <source>
        <dbReference type="ARBA" id="ARBA00022448"/>
    </source>
</evidence>
<evidence type="ECO:0000313" key="13">
    <source>
        <dbReference type="Proteomes" id="UP000669239"/>
    </source>
</evidence>
<keyword evidence="13" id="KW-1185">Reference proteome</keyword>
<keyword evidence="6" id="KW-0029">Amino-acid transport</keyword>
<dbReference type="PANTHER" id="PTHR11795">
    <property type="entry name" value="BRANCHED-CHAIN AMINO ACID TRANSPORT SYSTEM PERMEASE PROTEIN LIVH"/>
    <property type="match status" value="1"/>
</dbReference>
<name>A0AAX1SR45_9FIRM</name>
<dbReference type="Proteomes" id="UP000669239">
    <property type="component" value="Unassembled WGS sequence"/>
</dbReference>
<evidence type="ECO:0000256" key="6">
    <source>
        <dbReference type="ARBA" id="ARBA00022970"/>
    </source>
</evidence>
<dbReference type="InterPro" id="IPR052157">
    <property type="entry name" value="BCAA_transport_permease"/>
</dbReference>
<dbReference type="Proteomes" id="UP001299608">
    <property type="component" value="Unassembled WGS sequence"/>
</dbReference>
<comment type="caution">
    <text evidence="11">The sequence shown here is derived from an EMBL/GenBank/DDBJ whole genome shotgun (WGS) entry which is preliminary data.</text>
</comment>
<dbReference type="EMBL" id="JAKNGE010000009">
    <property type="protein sequence ID" value="MCG4745482.1"/>
    <property type="molecule type" value="Genomic_DNA"/>
</dbReference>
<dbReference type="GO" id="GO:0042941">
    <property type="term" value="P:D-alanine transmembrane transport"/>
    <property type="evidence" value="ECO:0007669"/>
    <property type="project" value="TreeGrafter"/>
</dbReference>
<feature type="transmembrane region" description="Helical" evidence="10">
    <location>
        <begin position="134"/>
        <end position="159"/>
    </location>
</feature>
<evidence type="ECO:0000313" key="14">
    <source>
        <dbReference type="Proteomes" id="UP001299608"/>
    </source>
</evidence>
<keyword evidence="8 10" id="KW-0472">Membrane</keyword>
<keyword evidence="3" id="KW-1003">Cell membrane</keyword>
<dbReference type="GO" id="GO:0015188">
    <property type="term" value="F:L-isoleucine transmembrane transporter activity"/>
    <property type="evidence" value="ECO:0007669"/>
    <property type="project" value="TreeGrafter"/>
</dbReference>
<dbReference type="RefSeq" id="WP_025485551.1">
    <property type="nucleotide sequence ID" value="NZ_BAABZL010000001.1"/>
</dbReference>
<keyword evidence="4" id="KW-0997">Cell inner membrane</keyword>
<gene>
    <name evidence="12" type="ORF">G5B36_02720</name>
    <name evidence="11" type="ORF">L0N08_08695</name>
</gene>
<organism evidence="11 14">
    <name type="scientific">Enterocloster aldenensis</name>
    <dbReference type="NCBI Taxonomy" id="358742"/>
    <lineage>
        <taxon>Bacteria</taxon>
        <taxon>Bacillati</taxon>
        <taxon>Bacillota</taxon>
        <taxon>Clostridia</taxon>
        <taxon>Lachnospirales</taxon>
        <taxon>Lachnospiraceae</taxon>
        <taxon>Enterocloster</taxon>
    </lineage>
</organism>
<evidence type="ECO:0000256" key="4">
    <source>
        <dbReference type="ARBA" id="ARBA00022519"/>
    </source>
</evidence>
<reference evidence="11" key="3">
    <citation type="submission" date="2022-01" db="EMBL/GenBank/DDBJ databases">
        <title>Collection of gut derived symbiotic bacterial strains cultured from healthy donors.</title>
        <authorList>
            <person name="Lin H."/>
            <person name="Kohout C."/>
            <person name="Waligurski E."/>
            <person name="Pamer E.G."/>
        </authorList>
    </citation>
    <scope>NUCLEOTIDE SEQUENCE</scope>
    <source>
        <strain evidence="11">DFI.6.55</strain>
    </source>
</reference>
<dbReference type="EMBL" id="JAAITT010000003">
    <property type="protein sequence ID" value="NSJ47612.1"/>
    <property type="molecule type" value="Genomic_DNA"/>
</dbReference>
<evidence type="ECO:0000256" key="9">
    <source>
        <dbReference type="ARBA" id="ARBA00037998"/>
    </source>
</evidence>
<dbReference type="GO" id="GO:0015808">
    <property type="term" value="P:L-alanine transport"/>
    <property type="evidence" value="ECO:0007669"/>
    <property type="project" value="TreeGrafter"/>
</dbReference>
<keyword evidence="5 10" id="KW-0812">Transmembrane</keyword>
<evidence type="ECO:0000256" key="8">
    <source>
        <dbReference type="ARBA" id="ARBA00023136"/>
    </source>
</evidence>
<dbReference type="Pfam" id="PF02653">
    <property type="entry name" value="BPD_transp_2"/>
    <property type="match status" value="1"/>
</dbReference>
<feature type="transmembrane region" description="Helical" evidence="10">
    <location>
        <begin position="187"/>
        <end position="210"/>
    </location>
</feature>
<comment type="similarity">
    <text evidence="9">Belongs to the binding-protein-dependent transport system permease family. LivHM subfamily.</text>
</comment>
<dbReference type="GO" id="GO:0015192">
    <property type="term" value="F:L-phenylalanine transmembrane transporter activity"/>
    <property type="evidence" value="ECO:0007669"/>
    <property type="project" value="TreeGrafter"/>
</dbReference>
<reference evidence="12 13" key="1">
    <citation type="journal article" date="2020" name="Cell Host Microbe">
        <title>Functional and Genomic Variation between Human-Derived Isolates of Lachnospiraceae Reveals Inter- and Intra-Species Diversity.</title>
        <authorList>
            <person name="Sorbara M.T."/>
            <person name="Littmann E.R."/>
            <person name="Fontana E."/>
            <person name="Moody T.U."/>
            <person name="Kohout C.E."/>
            <person name="Gjonbalaj M."/>
            <person name="Eaton V."/>
            <person name="Seok R."/>
            <person name="Leiner I.M."/>
            <person name="Pamer E.G."/>
        </authorList>
    </citation>
    <scope>NUCLEOTIDE SEQUENCE [LARGE SCALE GENOMIC DNA]</scope>
    <source>
        <strain evidence="12 13">MSK.1.17</strain>
    </source>
</reference>
<feature type="transmembrane region" description="Helical" evidence="10">
    <location>
        <begin position="222"/>
        <end position="249"/>
    </location>
</feature>
<sequence length="291" mass="30868">MLFQQLINGLSLGMIYALIAVGYSLVFGILRLVNMSHGAVYALGAHVALLFVTLEWGWGPALILSCVLTAIINVGFDRIVLAPLREKNTPSIAALISTVGFSYIVQNLLMIAFGSERKPFPKIFDFGVWNVAGIRLNSTQVVIALVSLVMLSVFTLLIYRTSIGLSMRGTEQNVRAAQLVGVNVRNVITFTFALSGISAALAAFLVAGYYNTVYPTMGVQIALKAFAAAVLGGIGVLHGAVVGGLVVGVAEALAVTYLGGAYRDATAFIILFLVLIIRPNGVFGKKVTVKV</sequence>
<evidence type="ECO:0000313" key="11">
    <source>
        <dbReference type="EMBL" id="MCG4745482.1"/>
    </source>
</evidence>
<dbReference type="InterPro" id="IPR001851">
    <property type="entry name" value="ABC_transp_permease"/>
</dbReference>
<evidence type="ECO:0000256" key="5">
    <source>
        <dbReference type="ARBA" id="ARBA00022692"/>
    </source>
</evidence>
<dbReference type="PANTHER" id="PTHR11795:SF371">
    <property type="entry name" value="HIGH-AFFINITY BRANCHED-CHAIN AMINO ACID TRANSPORT SYSTEM PERMEASE PROTEIN LIVH"/>
    <property type="match status" value="1"/>
</dbReference>
<keyword evidence="7 10" id="KW-1133">Transmembrane helix</keyword>
<feature type="transmembrane region" description="Helical" evidence="10">
    <location>
        <begin position="261"/>
        <end position="277"/>
    </location>
</feature>
<evidence type="ECO:0000313" key="12">
    <source>
        <dbReference type="EMBL" id="NSJ47612.1"/>
    </source>
</evidence>
<comment type="subcellular location">
    <subcellularLocation>
        <location evidence="1">Cell membrane</location>
        <topology evidence="1">Multi-pass membrane protein</topology>
    </subcellularLocation>
</comment>
<dbReference type="CDD" id="cd06582">
    <property type="entry name" value="TM_PBP1_LivH_like"/>
    <property type="match status" value="1"/>
</dbReference>
<dbReference type="GO" id="GO:0005886">
    <property type="term" value="C:plasma membrane"/>
    <property type="evidence" value="ECO:0007669"/>
    <property type="project" value="UniProtKB-SubCell"/>
</dbReference>
<accession>A0AAX1SR45</accession>